<gene>
    <name evidence="6" type="ORF">JYP50_11790</name>
</gene>
<dbReference type="PIRSF" id="PIRSF004848">
    <property type="entry name" value="YBL036c_PLPDEIII"/>
    <property type="match status" value="1"/>
</dbReference>
<keyword evidence="1 2" id="KW-0663">Pyridoxal phosphate</keyword>
<evidence type="ECO:0000256" key="4">
    <source>
        <dbReference type="RuleBase" id="RU004514"/>
    </source>
</evidence>
<evidence type="ECO:0000313" key="6">
    <source>
        <dbReference type="EMBL" id="MBN7797281.1"/>
    </source>
</evidence>
<reference evidence="6" key="1">
    <citation type="submission" date="2021-02" db="EMBL/GenBank/DDBJ databases">
        <title>PHA producing bacteria isolated from coastal sediment in Guangdong, Shenzhen.</title>
        <authorList>
            <person name="Zheng W."/>
            <person name="Yu S."/>
            <person name="Huang Y."/>
        </authorList>
    </citation>
    <scope>NUCLEOTIDE SEQUENCE</scope>
    <source>
        <strain evidence="6">TN14-10</strain>
    </source>
</reference>
<comment type="function">
    <text evidence="2">Pyridoxal 5'-phosphate (PLP)-binding protein, which is involved in PLP homeostasis.</text>
</comment>
<comment type="caution">
    <text evidence="6">The sequence shown here is derived from an EMBL/GenBank/DDBJ whole genome shotgun (WGS) entry which is preliminary data.</text>
</comment>
<dbReference type="InterPro" id="IPR001608">
    <property type="entry name" value="Ala_racemase_N"/>
</dbReference>
<dbReference type="InterPro" id="IPR011078">
    <property type="entry name" value="PyrdxlP_homeostasis"/>
</dbReference>
<organism evidence="6 7">
    <name type="scientific">Parahaliea mediterranea</name>
    <dbReference type="NCBI Taxonomy" id="651086"/>
    <lineage>
        <taxon>Bacteria</taxon>
        <taxon>Pseudomonadati</taxon>
        <taxon>Pseudomonadota</taxon>
        <taxon>Gammaproteobacteria</taxon>
        <taxon>Cellvibrionales</taxon>
        <taxon>Halieaceae</taxon>
        <taxon>Parahaliea</taxon>
    </lineage>
</organism>
<dbReference type="EMBL" id="JAFKCZ010000007">
    <property type="protein sequence ID" value="MBN7797281.1"/>
    <property type="molecule type" value="Genomic_DNA"/>
</dbReference>
<dbReference type="NCBIfam" id="TIGR00044">
    <property type="entry name" value="YggS family pyridoxal phosphate-dependent enzyme"/>
    <property type="match status" value="1"/>
</dbReference>
<dbReference type="Pfam" id="PF01168">
    <property type="entry name" value="Ala_racemase_N"/>
    <property type="match status" value="1"/>
</dbReference>
<feature type="domain" description="Alanine racemase N-terminal" evidence="5">
    <location>
        <begin position="30"/>
        <end position="225"/>
    </location>
</feature>
<dbReference type="Proteomes" id="UP000664303">
    <property type="component" value="Unassembled WGS sequence"/>
</dbReference>
<evidence type="ECO:0000256" key="2">
    <source>
        <dbReference type="HAMAP-Rule" id="MF_02087"/>
    </source>
</evidence>
<comment type="similarity">
    <text evidence="2 4">Belongs to the pyridoxal phosphate-binding protein YggS/PROSC family.</text>
</comment>
<feature type="modified residue" description="N6-(pyridoxal phosphate)lysine" evidence="2 3">
    <location>
        <position position="38"/>
    </location>
</feature>
<keyword evidence="7" id="KW-1185">Reference proteome</keyword>
<dbReference type="GO" id="GO:0030170">
    <property type="term" value="F:pyridoxal phosphate binding"/>
    <property type="evidence" value="ECO:0007669"/>
    <property type="project" value="UniProtKB-UniRule"/>
</dbReference>
<dbReference type="PANTHER" id="PTHR10146:SF14">
    <property type="entry name" value="PYRIDOXAL PHOSPHATE HOMEOSTASIS PROTEIN"/>
    <property type="match status" value="1"/>
</dbReference>
<comment type="cofactor">
    <cofactor evidence="3">
        <name>pyridoxal 5'-phosphate</name>
        <dbReference type="ChEBI" id="CHEBI:597326"/>
    </cofactor>
</comment>
<dbReference type="CDD" id="cd06824">
    <property type="entry name" value="PLPDE_III_Yggs_like"/>
    <property type="match status" value="1"/>
</dbReference>
<dbReference type="PANTHER" id="PTHR10146">
    <property type="entry name" value="PROLINE SYNTHETASE CO-TRANSCRIBED BACTERIAL HOMOLOG PROTEIN"/>
    <property type="match status" value="1"/>
</dbReference>
<evidence type="ECO:0000259" key="5">
    <source>
        <dbReference type="Pfam" id="PF01168"/>
    </source>
</evidence>
<evidence type="ECO:0000256" key="1">
    <source>
        <dbReference type="ARBA" id="ARBA00022898"/>
    </source>
</evidence>
<sequence>MSERQLHDNIAKLLDRVSRAAQNCERDPADITVLAVSKTRPAADIREAAALGLDQFGENYLQEALDKIEALRDLPLTWHFIGPIQSNKTRAIAGHFDWVHSVDRLKVARRLSEQRPDNLPPLQVCLQVNISGEDSKSGADLDALPELAAAVLELPRLTLRGLMAIPAATGDTAAQRAAFARLRKAMTALGMPQLDTLSMGMSGDLEAAIAEGATIVRVGTDIFGPRG</sequence>
<dbReference type="InterPro" id="IPR029066">
    <property type="entry name" value="PLP-binding_barrel"/>
</dbReference>
<name>A0A939IKF7_9GAMM</name>
<dbReference type="AlphaFoldDB" id="A0A939IKF7"/>
<evidence type="ECO:0000313" key="7">
    <source>
        <dbReference type="Proteomes" id="UP000664303"/>
    </source>
</evidence>
<accession>A0A939IKF7</accession>
<dbReference type="Gene3D" id="3.20.20.10">
    <property type="entry name" value="Alanine racemase"/>
    <property type="match status" value="1"/>
</dbReference>
<dbReference type="FunFam" id="3.20.20.10:FF:000018">
    <property type="entry name" value="Pyridoxal phosphate homeostasis protein"/>
    <property type="match status" value="1"/>
</dbReference>
<dbReference type="HAMAP" id="MF_02087">
    <property type="entry name" value="PLP_homeostasis"/>
    <property type="match status" value="1"/>
</dbReference>
<evidence type="ECO:0000256" key="3">
    <source>
        <dbReference type="PIRSR" id="PIRSR004848-1"/>
    </source>
</evidence>
<dbReference type="PROSITE" id="PS01211">
    <property type="entry name" value="UPF0001"/>
    <property type="match status" value="1"/>
</dbReference>
<dbReference type="SUPFAM" id="SSF51419">
    <property type="entry name" value="PLP-binding barrel"/>
    <property type="match status" value="1"/>
</dbReference>
<protein>
    <recommendedName>
        <fullName evidence="2">Pyridoxal phosphate homeostasis protein</fullName>
        <shortName evidence="2">PLP homeostasis protein</shortName>
    </recommendedName>
</protein>
<dbReference type="RefSeq" id="WP_206560715.1">
    <property type="nucleotide sequence ID" value="NZ_JAFKCZ010000007.1"/>
</dbReference>
<proteinExistence type="inferred from homology"/>